<keyword evidence="1" id="KW-1133">Transmembrane helix</keyword>
<evidence type="ECO:0000313" key="2">
    <source>
        <dbReference type="EMBL" id="MBF9140943.1"/>
    </source>
</evidence>
<keyword evidence="3" id="KW-1185">Reference proteome</keyword>
<keyword evidence="1" id="KW-0472">Membrane</keyword>
<dbReference type="AlphaFoldDB" id="A0A931BIR6"/>
<organism evidence="2 3">
    <name type="scientific">Hymenobacter properus</name>
    <dbReference type="NCBI Taxonomy" id="2791026"/>
    <lineage>
        <taxon>Bacteria</taxon>
        <taxon>Pseudomonadati</taxon>
        <taxon>Bacteroidota</taxon>
        <taxon>Cytophagia</taxon>
        <taxon>Cytophagales</taxon>
        <taxon>Hymenobacteraceae</taxon>
        <taxon>Hymenobacter</taxon>
    </lineage>
</organism>
<protein>
    <submittedName>
        <fullName evidence="2">Uncharacterized protein</fullName>
    </submittedName>
</protein>
<accession>A0A931BIR6</accession>
<feature type="transmembrane region" description="Helical" evidence="1">
    <location>
        <begin position="38"/>
        <end position="56"/>
    </location>
</feature>
<proteinExistence type="predicted"/>
<comment type="caution">
    <text evidence="2">The sequence shown here is derived from an EMBL/GenBank/DDBJ whole genome shotgun (WGS) entry which is preliminary data.</text>
</comment>
<name>A0A931BIR6_9BACT</name>
<dbReference type="RefSeq" id="WP_196285272.1">
    <property type="nucleotide sequence ID" value="NZ_JADQDP010000001.1"/>
</dbReference>
<keyword evidence="1" id="KW-0812">Transmembrane</keyword>
<reference evidence="2 3" key="1">
    <citation type="submission" date="2020-11" db="EMBL/GenBank/DDBJ databases">
        <authorList>
            <person name="Kim M.K."/>
        </authorList>
    </citation>
    <scope>NUCLEOTIDE SEQUENCE [LARGE SCALE GENOMIC DNA]</scope>
    <source>
        <strain evidence="2 3">BT439</strain>
    </source>
</reference>
<evidence type="ECO:0000256" key="1">
    <source>
        <dbReference type="SAM" id="Phobius"/>
    </source>
</evidence>
<gene>
    <name evidence="2" type="ORF">I2I01_04820</name>
</gene>
<feature type="transmembrane region" description="Helical" evidence="1">
    <location>
        <begin position="62"/>
        <end position="81"/>
    </location>
</feature>
<dbReference type="Proteomes" id="UP000645610">
    <property type="component" value="Unassembled WGS sequence"/>
</dbReference>
<evidence type="ECO:0000313" key="3">
    <source>
        <dbReference type="Proteomes" id="UP000645610"/>
    </source>
</evidence>
<sequence>MLPPFNPITKAPYTDGERSHLRASFEQVSAEYRRQKRLGGWCMGGLFLGMVLLQVVPGSIQSGGGILIGLGLLAVLIMLLVTGLRMAGLLLCPGCHQKLEEIGAYCPECGSHGLKPGGWFSSPHCPTCNRKMRRNKGRHYTIRACSHCGLYLDEKGL</sequence>
<dbReference type="EMBL" id="JADQDP010000001">
    <property type="protein sequence ID" value="MBF9140943.1"/>
    <property type="molecule type" value="Genomic_DNA"/>
</dbReference>